<dbReference type="InterPro" id="IPR008928">
    <property type="entry name" value="6-hairpin_glycosidase_sf"/>
</dbReference>
<evidence type="ECO:0000256" key="3">
    <source>
        <dbReference type="ARBA" id="ARBA00023295"/>
    </source>
</evidence>
<dbReference type="InterPro" id="IPR004888">
    <property type="entry name" value="Glycoside_hydrolase_63"/>
</dbReference>
<feature type="domain" description="Mannosylglycerate hydrolase MGH1-like glycoside hydrolase" evidence="4">
    <location>
        <begin position="241"/>
        <end position="547"/>
    </location>
</feature>
<keyword evidence="3" id="KW-0326">Glycosidase</keyword>
<reference evidence="5 6" key="1">
    <citation type="submission" date="2014-06" db="EMBL/GenBank/DDBJ databases">
        <title>Draft genome sequence of Bacillus gaemokensis JCM 15801 (MCCC 1A00707).</title>
        <authorList>
            <person name="Lai Q."/>
            <person name="Liu Y."/>
            <person name="Shao Z."/>
        </authorList>
    </citation>
    <scope>NUCLEOTIDE SEQUENCE [LARGE SCALE GENOMIC DNA]</scope>
    <source>
        <strain evidence="5 6">JCM 15801</strain>
    </source>
</reference>
<dbReference type="GO" id="GO:0006487">
    <property type="term" value="P:protein N-linked glycosylation"/>
    <property type="evidence" value="ECO:0007669"/>
    <property type="project" value="TreeGrafter"/>
</dbReference>
<organism evidence="5 6">
    <name type="scientific">Bacillus gaemokensis</name>
    <dbReference type="NCBI Taxonomy" id="574375"/>
    <lineage>
        <taxon>Bacteria</taxon>
        <taxon>Bacillati</taxon>
        <taxon>Bacillota</taxon>
        <taxon>Bacilli</taxon>
        <taxon>Bacillales</taxon>
        <taxon>Bacillaceae</taxon>
        <taxon>Bacillus</taxon>
        <taxon>Bacillus cereus group</taxon>
    </lineage>
</organism>
<evidence type="ECO:0000256" key="1">
    <source>
        <dbReference type="ARBA" id="ARBA00010833"/>
    </source>
</evidence>
<accession>A0A073KGK6</accession>
<dbReference type="InterPro" id="IPR012341">
    <property type="entry name" value="6hp_glycosidase-like_sf"/>
</dbReference>
<dbReference type="Pfam" id="PF22422">
    <property type="entry name" value="MGH1-like_GH"/>
    <property type="match status" value="1"/>
</dbReference>
<proteinExistence type="inferred from homology"/>
<evidence type="ECO:0000256" key="2">
    <source>
        <dbReference type="ARBA" id="ARBA00022801"/>
    </source>
</evidence>
<keyword evidence="2" id="KW-0378">Hydrolase</keyword>
<comment type="similarity">
    <text evidence="1">Belongs to the glycosyl hydrolase 63 family.</text>
</comment>
<dbReference type="GO" id="GO:0004573">
    <property type="term" value="F:Glc3Man9GlcNAc2 oligosaccharide glucosidase activity"/>
    <property type="evidence" value="ECO:0007669"/>
    <property type="project" value="InterPro"/>
</dbReference>
<sequence>MFDLQQVPFSRHGSFLVISLNYDNGLLIRNIRGGDDDFGEVFKIEVLNRKGEILSCETKMTSSLLTLQTVEGDVQICFSESNTIRFYSDQLHLRFVGITSSYDYCIPSDKGGWEINSFSKEMRFHLSAIEGVMHMDAPFEELRCKHIIVDICAQDEESGIDMELTEYKTVLQKKKEKKTFIEAERAAEMDFVNWLHHTLAVPEGLSRGRELAAYITWSCMVEAEGYLPRKAMYMSKNWMTNIWSWDHCFNAMALAVQQPEVAWDQFMIFFDKQDECGVLPDYINDKFALWNCCKPPIHGWTLKWMMEHADFITEKHLQEVYEPLCKWTNWWFTYRDDDGDGIPQYNHGNDSGWDNSTIFHRGAPVESPDLSSFLILQMEVLAEIAKKLGFEEESKEWEERANVTLHRMIQHCWRENRFIAPRSGEHSYEVSESLVLYIPLILGKRLPEEITECLLTELKEENHLLTKYGFATESVKSPYYREDGYWRGPIWAPTTFIMTEALQAVGQYEFAREIAARFCMMANESGMAENFHAQTGQGLRDLAFTWTSSVFLILANAYLLEKDEEGMIPKEETR</sequence>
<name>A0A073KGK6_9BACI</name>
<dbReference type="STRING" id="574375.AZF08_04045"/>
<dbReference type="EMBL" id="JOTM01000001">
    <property type="protein sequence ID" value="KEK26409.1"/>
    <property type="molecule type" value="Genomic_DNA"/>
</dbReference>
<dbReference type="Proteomes" id="UP000027778">
    <property type="component" value="Unassembled WGS sequence"/>
</dbReference>
<dbReference type="PANTHER" id="PTHR10412">
    <property type="entry name" value="MANNOSYL-OLIGOSACCHARIDE GLUCOSIDASE"/>
    <property type="match status" value="1"/>
</dbReference>
<keyword evidence="6" id="KW-1185">Reference proteome</keyword>
<evidence type="ECO:0000259" key="4">
    <source>
        <dbReference type="Pfam" id="PF22422"/>
    </source>
</evidence>
<comment type="caution">
    <text evidence="5">The sequence shown here is derived from an EMBL/GenBank/DDBJ whole genome shotgun (WGS) entry which is preliminary data.</text>
</comment>
<evidence type="ECO:0000313" key="6">
    <source>
        <dbReference type="Proteomes" id="UP000027778"/>
    </source>
</evidence>
<dbReference type="InterPro" id="IPR054491">
    <property type="entry name" value="MGH1-like_GH"/>
</dbReference>
<protein>
    <recommendedName>
        <fullName evidence="4">Mannosylglycerate hydrolase MGH1-like glycoside hydrolase domain-containing protein</fullName>
    </recommendedName>
</protein>
<dbReference type="PANTHER" id="PTHR10412:SF11">
    <property type="entry name" value="MANNOSYL-OLIGOSACCHARIDE GLUCOSIDASE"/>
    <property type="match status" value="1"/>
</dbReference>
<evidence type="ECO:0000313" key="5">
    <source>
        <dbReference type="EMBL" id="KEK26409.1"/>
    </source>
</evidence>
<dbReference type="RefSeq" id="WP_033672778.1">
    <property type="nucleotide sequence ID" value="NZ_JOTM01000001.1"/>
</dbReference>
<dbReference type="GO" id="GO:0009311">
    <property type="term" value="P:oligosaccharide metabolic process"/>
    <property type="evidence" value="ECO:0007669"/>
    <property type="project" value="InterPro"/>
</dbReference>
<dbReference type="OrthoDB" id="9798687at2"/>
<dbReference type="AlphaFoldDB" id="A0A073KGK6"/>
<gene>
    <name evidence="5" type="ORF">BAGA_03995</name>
</gene>
<dbReference type="SUPFAM" id="SSF48208">
    <property type="entry name" value="Six-hairpin glycosidases"/>
    <property type="match status" value="1"/>
</dbReference>
<dbReference type="eggNOG" id="COG3408">
    <property type="taxonomic scope" value="Bacteria"/>
</dbReference>
<dbReference type="Gene3D" id="1.50.10.10">
    <property type="match status" value="1"/>
</dbReference>